<accession>A0A1Y1JCD1</accession>
<evidence type="ECO:0000256" key="2">
    <source>
        <dbReference type="SAM" id="Phobius"/>
    </source>
</evidence>
<keyword evidence="4" id="KW-1185">Reference proteome</keyword>
<keyword evidence="2" id="KW-0472">Membrane</keyword>
<proteinExistence type="predicted"/>
<feature type="transmembrane region" description="Helical" evidence="2">
    <location>
        <begin position="121"/>
        <end position="143"/>
    </location>
</feature>
<feature type="transmembrane region" description="Helical" evidence="2">
    <location>
        <begin position="46"/>
        <end position="68"/>
    </location>
</feature>
<keyword evidence="2" id="KW-0812">Transmembrane</keyword>
<dbReference type="Proteomes" id="UP000195521">
    <property type="component" value="Unassembled WGS sequence"/>
</dbReference>
<gene>
    <name evidence="3" type="ORF">PGO_031320</name>
</gene>
<name>A0A1Y1JCD1_PLAGO</name>
<keyword evidence="2" id="KW-1133">Transmembrane helix</keyword>
<evidence type="ECO:0000313" key="4">
    <source>
        <dbReference type="Proteomes" id="UP000195521"/>
    </source>
</evidence>
<dbReference type="AlphaFoldDB" id="A0A1Y1JCD1"/>
<dbReference type="OrthoDB" id="425723at2759"/>
<evidence type="ECO:0000256" key="1">
    <source>
        <dbReference type="SAM" id="MobiDB-lite"/>
    </source>
</evidence>
<feature type="region of interest" description="Disordered" evidence="1">
    <location>
        <begin position="228"/>
        <end position="248"/>
    </location>
</feature>
<feature type="transmembrane region" description="Helical" evidence="2">
    <location>
        <begin position="74"/>
        <end position="100"/>
    </location>
</feature>
<dbReference type="RefSeq" id="XP_028541917.1">
    <property type="nucleotide sequence ID" value="XM_028686116.1"/>
</dbReference>
<dbReference type="OMA" id="CILAMHL"/>
<dbReference type="EMBL" id="BDQF01000003">
    <property type="protein sequence ID" value="GAW79328.1"/>
    <property type="molecule type" value="Genomic_DNA"/>
</dbReference>
<reference evidence="4" key="1">
    <citation type="submission" date="2017-04" db="EMBL/GenBank/DDBJ databases">
        <title>Plasmodium gonderi genome.</title>
        <authorList>
            <person name="Arisue N."/>
            <person name="Honma H."/>
            <person name="Kawai S."/>
            <person name="Tougan T."/>
            <person name="Tanabe K."/>
            <person name="Horii T."/>
        </authorList>
    </citation>
    <scope>NUCLEOTIDE SEQUENCE [LARGE SCALE GENOMIC DNA]</scope>
    <source>
        <strain evidence="4">ATCC 30045</strain>
    </source>
</reference>
<sequence>MQEPVKILYLHIYEDKKTKKIRRLLEENYGKDNVISSKDKSRVVDILILVVIYILCMVCIFLIFHLFFSTIEYIYMLILPCFFVTMTSFFIASTVIYEILYRRCLAKANKLFEKLKPNVIVGYQFGCVLAMHLSGQLVPMLLISPMQENMFSMKIRKTINIRDFPYIIFVHSTKDVKRNLNKTLELVQSVDRKNCRVEIIDEGYNLELMKASDYRNWIDEMHAQGVEGFKNEGNNSSTNDEAMFENDE</sequence>
<dbReference type="GeneID" id="39746036"/>
<protein>
    <submittedName>
        <fullName evidence="3">Uncharacterized protein</fullName>
    </submittedName>
</protein>
<comment type="caution">
    <text evidence="3">The sequence shown here is derived from an EMBL/GenBank/DDBJ whole genome shotgun (WGS) entry which is preliminary data.</text>
</comment>
<organism evidence="3 4">
    <name type="scientific">Plasmodium gonderi</name>
    <dbReference type="NCBI Taxonomy" id="77519"/>
    <lineage>
        <taxon>Eukaryota</taxon>
        <taxon>Sar</taxon>
        <taxon>Alveolata</taxon>
        <taxon>Apicomplexa</taxon>
        <taxon>Aconoidasida</taxon>
        <taxon>Haemosporida</taxon>
        <taxon>Plasmodiidae</taxon>
        <taxon>Plasmodium</taxon>
        <taxon>Plasmodium (Plasmodium)</taxon>
    </lineage>
</organism>
<evidence type="ECO:0000313" key="3">
    <source>
        <dbReference type="EMBL" id="GAW79328.1"/>
    </source>
</evidence>